<evidence type="ECO:0000256" key="6">
    <source>
        <dbReference type="ARBA" id="ARBA00008976"/>
    </source>
</evidence>
<feature type="binding site" evidence="18">
    <location>
        <begin position="257"/>
        <end position="261"/>
    </location>
    <ligand>
        <name>GTP</name>
        <dbReference type="ChEBI" id="CHEBI:37565"/>
    </ligand>
</feature>
<dbReference type="EC" id="3.5.4.25" evidence="18"/>
<feature type="binding site" evidence="18">
    <location>
        <position position="322"/>
    </location>
    <ligand>
        <name>GTP</name>
        <dbReference type="ChEBI" id="CHEBI:37565"/>
    </ligand>
</feature>
<comment type="cofactor">
    <cofactor evidence="18">
        <name>Zn(2+)</name>
        <dbReference type="ChEBI" id="CHEBI:29105"/>
    </cofactor>
    <text evidence="18">Binds 1 zinc ion per subunit.</text>
</comment>
<evidence type="ECO:0000256" key="15">
    <source>
        <dbReference type="ARBA" id="ARBA00023239"/>
    </source>
</evidence>
<comment type="pathway">
    <text evidence="3 18">Cofactor biosynthesis; riboflavin biosynthesis; 5-amino-6-(D-ribitylamino)uracil from GTP: step 1/4.</text>
</comment>
<dbReference type="CDD" id="cd00641">
    <property type="entry name" value="GTP_cyclohydro2"/>
    <property type="match status" value="1"/>
</dbReference>
<feature type="binding site" evidence="18">
    <location>
        <position position="362"/>
    </location>
    <ligand>
        <name>GTP</name>
        <dbReference type="ChEBI" id="CHEBI:37565"/>
    </ligand>
</feature>
<dbReference type="Pfam" id="PF00925">
    <property type="entry name" value="GTP_cyclohydro2"/>
    <property type="match status" value="1"/>
</dbReference>
<feature type="binding site" evidence="18">
    <location>
        <position position="148"/>
    </location>
    <ligand>
        <name>Mg(2+)</name>
        <dbReference type="ChEBI" id="CHEBI:18420"/>
        <label>2</label>
    </ligand>
</feature>
<dbReference type="Pfam" id="PF00926">
    <property type="entry name" value="DHBP_synthase"/>
    <property type="match status" value="1"/>
</dbReference>
<comment type="similarity">
    <text evidence="6 18">In the C-terminal section; belongs to the GTP cyclohydrolase II family.</text>
</comment>
<keyword evidence="9 18" id="KW-0547">Nucleotide-binding</keyword>
<evidence type="ECO:0000256" key="1">
    <source>
        <dbReference type="ARBA" id="ARBA00000141"/>
    </source>
</evidence>
<dbReference type="EC" id="4.1.99.12" evidence="18"/>
<dbReference type="SUPFAM" id="SSF142695">
    <property type="entry name" value="RibA-like"/>
    <property type="match status" value="1"/>
</dbReference>
<keyword evidence="12 18" id="KW-0460">Magnesium</keyword>
<keyword evidence="14 18" id="KW-0464">Manganese</keyword>
<dbReference type="InterPro" id="IPR000926">
    <property type="entry name" value="RibA"/>
</dbReference>
<evidence type="ECO:0000256" key="3">
    <source>
        <dbReference type="ARBA" id="ARBA00004853"/>
    </source>
</evidence>
<feature type="active site" description="Proton acceptor; for GTP cyclohydrolase activity" evidence="18">
    <location>
        <position position="334"/>
    </location>
</feature>
<keyword evidence="21" id="KW-1185">Reference proteome</keyword>
<dbReference type="NCBIfam" id="TIGR00506">
    <property type="entry name" value="ribB"/>
    <property type="match status" value="1"/>
</dbReference>
<evidence type="ECO:0000256" key="13">
    <source>
        <dbReference type="ARBA" id="ARBA00023134"/>
    </source>
</evidence>
<evidence type="ECO:0000313" key="20">
    <source>
        <dbReference type="EMBL" id="MDN4165233.1"/>
    </source>
</evidence>
<comment type="similarity">
    <text evidence="5 18">In the N-terminal section; belongs to the DHBP synthase family.</text>
</comment>
<evidence type="ECO:0000313" key="21">
    <source>
        <dbReference type="Proteomes" id="UP001168552"/>
    </source>
</evidence>
<proteinExistence type="inferred from homology"/>
<keyword evidence="15 18" id="KW-0456">Lyase</keyword>
<keyword evidence="13 18" id="KW-0342">GTP-binding</keyword>
<comment type="caution">
    <text evidence="20">The sequence shown here is derived from an EMBL/GenBank/DDBJ whole genome shotgun (WGS) entry which is preliminary data.</text>
</comment>
<feature type="binding site" evidence="18">
    <location>
        <position position="275"/>
    </location>
    <ligand>
        <name>Zn(2+)</name>
        <dbReference type="ChEBI" id="CHEBI:29105"/>
        <note>catalytic</note>
    </ligand>
</feature>
<accession>A0ABT8F4B6</accession>
<comment type="pathway">
    <text evidence="4 18">Cofactor biosynthesis; riboflavin biosynthesis; 2-hydroxy-3-oxobutyl phosphate from D-ribulose 5-phosphate: step 1/1.</text>
</comment>
<evidence type="ECO:0000256" key="16">
    <source>
        <dbReference type="ARBA" id="ARBA00023268"/>
    </source>
</evidence>
<feature type="active site" description="Nucleophile; for GTP cyclohydrolase activity" evidence="18">
    <location>
        <position position="336"/>
    </location>
</feature>
<dbReference type="PIRSF" id="PIRSF001259">
    <property type="entry name" value="RibA"/>
    <property type="match status" value="1"/>
</dbReference>
<comment type="catalytic activity">
    <reaction evidence="1 18">
        <text>D-ribulose 5-phosphate = (2S)-2-hydroxy-3-oxobutyl phosphate + formate + H(+)</text>
        <dbReference type="Rhea" id="RHEA:18457"/>
        <dbReference type="ChEBI" id="CHEBI:15378"/>
        <dbReference type="ChEBI" id="CHEBI:15740"/>
        <dbReference type="ChEBI" id="CHEBI:58121"/>
        <dbReference type="ChEBI" id="CHEBI:58830"/>
        <dbReference type="EC" id="4.1.99.12"/>
    </reaction>
</comment>
<dbReference type="Gene3D" id="3.40.50.10990">
    <property type="entry name" value="GTP cyclohydrolase II"/>
    <property type="match status" value="1"/>
</dbReference>
<feature type="binding site" evidence="18">
    <location>
        <position position="357"/>
    </location>
    <ligand>
        <name>GTP</name>
        <dbReference type="ChEBI" id="CHEBI:37565"/>
    </ligand>
</feature>
<dbReference type="EMBL" id="JAUHJS010000003">
    <property type="protein sequence ID" value="MDN4165233.1"/>
    <property type="molecule type" value="Genomic_DNA"/>
</dbReference>
<evidence type="ECO:0000256" key="9">
    <source>
        <dbReference type="ARBA" id="ARBA00022741"/>
    </source>
</evidence>
<feature type="binding site" evidence="18">
    <location>
        <position position="36"/>
    </location>
    <ligand>
        <name>D-ribulose 5-phosphate</name>
        <dbReference type="ChEBI" id="CHEBI:58121"/>
    </ligand>
</feature>
<dbReference type="InterPro" id="IPR036144">
    <property type="entry name" value="RibA-like_sf"/>
</dbReference>
<dbReference type="GO" id="GO:0003935">
    <property type="term" value="F:GTP cyclohydrolase II activity"/>
    <property type="evidence" value="ECO:0007669"/>
    <property type="project" value="UniProtKB-EC"/>
</dbReference>
<evidence type="ECO:0000256" key="18">
    <source>
        <dbReference type="HAMAP-Rule" id="MF_01283"/>
    </source>
</evidence>
<evidence type="ECO:0000256" key="12">
    <source>
        <dbReference type="ARBA" id="ARBA00022842"/>
    </source>
</evidence>
<dbReference type="NCBIfam" id="NF001591">
    <property type="entry name" value="PRK00393.1"/>
    <property type="match status" value="1"/>
</dbReference>
<keyword evidence="10 18" id="KW-0378">Hydrolase</keyword>
<comment type="cofactor">
    <cofactor evidence="18">
        <name>Mg(2+)</name>
        <dbReference type="ChEBI" id="CHEBI:18420"/>
    </cofactor>
    <cofactor evidence="18">
        <name>Mn(2+)</name>
        <dbReference type="ChEBI" id="CHEBI:29035"/>
    </cofactor>
    <text evidence="18">Binds 2 divalent metal cations per subunit. Magnesium or manganese.</text>
</comment>
<name>A0ABT8F4B6_9BACT</name>
<feature type="binding site" evidence="18">
    <location>
        <begin position="300"/>
        <end position="302"/>
    </location>
    <ligand>
        <name>GTP</name>
        <dbReference type="ChEBI" id="CHEBI:37565"/>
    </ligand>
</feature>
<feature type="binding site" evidence="18">
    <location>
        <begin position="145"/>
        <end position="149"/>
    </location>
    <ligand>
        <name>D-ribulose 5-phosphate</name>
        <dbReference type="ChEBI" id="CHEBI:58121"/>
    </ligand>
</feature>
<dbReference type="InterPro" id="IPR000422">
    <property type="entry name" value="DHBP_synthase_RibB"/>
</dbReference>
<dbReference type="HAMAP" id="MF_00180">
    <property type="entry name" value="RibB"/>
    <property type="match status" value="1"/>
</dbReference>
<evidence type="ECO:0000259" key="19">
    <source>
        <dbReference type="Pfam" id="PF00925"/>
    </source>
</evidence>
<keyword evidence="16 18" id="KW-0511">Multifunctional enzyme</keyword>
<comment type="catalytic activity">
    <reaction evidence="17 18">
        <text>GTP + 4 H2O = 2,5-diamino-6-hydroxy-4-(5-phosphoribosylamino)-pyrimidine + formate + 2 phosphate + 3 H(+)</text>
        <dbReference type="Rhea" id="RHEA:23704"/>
        <dbReference type="ChEBI" id="CHEBI:15377"/>
        <dbReference type="ChEBI" id="CHEBI:15378"/>
        <dbReference type="ChEBI" id="CHEBI:15740"/>
        <dbReference type="ChEBI" id="CHEBI:37565"/>
        <dbReference type="ChEBI" id="CHEBI:43474"/>
        <dbReference type="ChEBI" id="CHEBI:58614"/>
        <dbReference type="EC" id="3.5.4.25"/>
    </reaction>
</comment>
<feature type="binding site" evidence="18">
    <location>
        <position position="278"/>
    </location>
    <ligand>
        <name>GTP</name>
        <dbReference type="ChEBI" id="CHEBI:37565"/>
    </ligand>
</feature>
<dbReference type="Proteomes" id="UP001168552">
    <property type="component" value="Unassembled WGS sequence"/>
</dbReference>
<dbReference type="Gene3D" id="3.90.870.10">
    <property type="entry name" value="DHBP synthase"/>
    <property type="match status" value="1"/>
</dbReference>
<dbReference type="InterPro" id="IPR016299">
    <property type="entry name" value="Riboflavin_synth_RibBA"/>
</dbReference>
<comment type="function">
    <text evidence="18">Catalyzes the conversion of GTP to 2,5-diamino-6-ribosylamino-4(3H)-pyrimidinone 5'-phosphate (DARP), formate and pyrophosphate.</text>
</comment>
<organism evidence="20 21">
    <name type="scientific">Shiella aurantiaca</name>
    <dbReference type="NCBI Taxonomy" id="3058365"/>
    <lineage>
        <taxon>Bacteria</taxon>
        <taxon>Pseudomonadati</taxon>
        <taxon>Bacteroidota</taxon>
        <taxon>Cytophagia</taxon>
        <taxon>Cytophagales</taxon>
        <taxon>Shiellaceae</taxon>
        <taxon>Shiella</taxon>
    </lineage>
</organism>
<feature type="site" description="Essential for DHBP synthase activity" evidence="18">
    <location>
        <position position="169"/>
    </location>
</feature>
<dbReference type="NCBIfam" id="NF006803">
    <property type="entry name" value="PRK09311.1"/>
    <property type="match status" value="1"/>
</dbReference>
<dbReference type="SUPFAM" id="SSF55821">
    <property type="entry name" value="YrdC/RibB"/>
    <property type="match status" value="1"/>
</dbReference>
<feature type="domain" description="GTP cyclohydrolase II" evidence="19">
    <location>
        <begin position="213"/>
        <end position="377"/>
    </location>
</feature>
<gene>
    <name evidence="18" type="primary">ribBA</name>
    <name evidence="20" type="ORF">QWY31_06960</name>
</gene>
<dbReference type="HAMAP" id="MF_01283">
    <property type="entry name" value="RibBA"/>
    <property type="match status" value="1"/>
</dbReference>
<evidence type="ECO:0000256" key="10">
    <source>
        <dbReference type="ARBA" id="ARBA00022801"/>
    </source>
</evidence>
<feature type="region of interest" description="GTP cyclohydrolase II" evidence="18">
    <location>
        <begin position="207"/>
        <end position="406"/>
    </location>
</feature>
<dbReference type="PANTHER" id="PTHR21327:SF18">
    <property type="entry name" value="3,4-DIHYDROXY-2-BUTANONE 4-PHOSPHATE SYNTHASE"/>
    <property type="match status" value="1"/>
</dbReference>
<dbReference type="RefSeq" id="WP_320003759.1">
    <property type="nucleotide sequence ID" value="NZ_JAUHJS010000003.1"/>
</dbReference>
<evidence type="ECO:0000256" key="7">
    <source>
        <dbReference type="ARBA" id="ARBA00022619"/>
    </source>
</evidence>
<comment type="function">
    <text evidence="2 18">Catalyzes the conversion of D-ribulose 5-phosphate to formate and 3,4-dihydroxy-2-butanone 4-phosphate.</text>
</comment>
<evidence type="ECO:0000256" key="2">
    <source>
        <dbReference type="ARBA" id="ARBA00002284"/>
    </source>
</evidence>
<feature type="binding site" evidence="18">
    <location>
        <position position="32"/>
    </location>
    <ligand>
        <name>Mg(2+)</name>
        <dbReference type="ChEBI" id="CHEBI:18420"/>
        <label>1</label>
    </ligand>
</feature>
<dbReference type="GO" id="GO:0008686">
    <property type="term" value="F:3,4-dihydroxy-2-butanone-4-phosphate synthase activity"/>
    <property type="evidence" value="ECO:0007669"/>
    <property type="project" value="UniProtKB-EC"/>
</dbReference>
<evidence type="ECO:0000256" key="5">
    <source>
        <dbReference type="ARBA" id="ARBA00005520"/>
    </source>
</evidence>
<keyword evidence="7 18" id="KW-0686">Riboflavin biosynthesis</keyword>
<feature type="binding site" evidence="18">
    <location>
        <position position="169"/>
    </location>
    <ligand>
        <name>D-ribulose 5-phosphate</name>
        <dbReference type="ChEBI" id="CHEBI:58121"/>
    </ligand>
</feature>
<feature type="binding site" evidence="18">
    <location>
        <position position="273"/>
    </location>
    <ligand>
        <name>Zn(2+)</name>
        <dbReference type="ChEBI" id="CHEBI:29105"/>
        <note>catalytic</note>
    </ligand>
</feature>
<keyword evidence="8 18" id="KW-0479">Metal-binding</keyword>
<protein>
    <recommendedName>
        <fullName evidence="18">Riboflavin biosynthesis protein RibBA</fullName>
    </recommendedName>
    <domain>
        <recommendedName>
            <fullName evidence="18">3,4-dihydroxy-2-butanone 4-phosphate synthase</fullName>
            <shortName evidence="18">DHBP synthase</shortName>
            <ecNumber evidence="18">4.1.99.12</ecNumber>
        </recommendedName>
    </domain>
    <domain>
        <recommendedName>
            <fullName evidence="18">GTP cyclohydrolase-2</fullName>
            <ecNumber evidence="18">3.5.4.25</ecNumber>
        </recommendedName>
        <alternativeName>
            <fullName evidence="18">GTP cyclohydrolase II</fullName>
        </alternativeName>
    </domain>
</protein>
<evidence type="ECO:0000256" key="8">
    <source>
        <dbReference type="ARBA" id="ARBA00022723"/>
    </source>
</evidence>
<dbReference type="NCBIfam" id="TIGR00505">
    <property type="entry name" value="ribA"/>
    <property type="match status" value="1"/>
</dbReference>
<feature type="binding site" evidence="18">
    <location>
        <position position="262"/>
    </location>
    <ligand>
        <name>Zn(2+)</name>
        <dbReference type="ChEBI" id="CHEBI:29105"/>
        <note>catalytic</note>
    </ligand>
</feature>
<evidence type="ECO:0000256" key="4">
    <source>
        <dbReference type="ARBA" id="ARBA00004904"/>
    </source>
</evidence>
<feature type="binding site" evidence="18">
    <location>
        <begin position="31"/>
        <end position="32"/>
    </location>
    <ligand>
        <name>D-ribulose 5-phosphate</name>
        <dbReference type="ChEBI" id="CHEBI:58121"/>
    </ligand>
</feature>
<keyword evidence="11 18" id="KW-0862">Zinc</keyword>
<dbReference type="HAMAP" id="MF_00179">
    <property type="entry name" value="RibA"/>
    <property type="match status" value="1"/>
</dbReference>
<evidence type="ECO:0000256" key="11">
    <source>
        <dbReference type="ARBA" id="ARBA00022833"/>
    </source>
</evidence>
<dbReference type="PANTHER" id="PTHR21327">
    <property type="entry name" value="GTP CYCLOHYDROLASE II-RELATED"/>
    <property type="match status" value="1"/>
</dbReference>
<evidence type="ECO:0000256" key="14">
    <source>
        <dbReference type="ARBA" id="ARBA00023211"/>
    </source>
</evidence>
<feature type="binding site" evidence="18">
    <location>
        <position position="32"/>
    </location>
    <ligand>
        <name>Mg(2+)</name>
        <dbReference type="ChEBI" id="CHEBI:18420"/>
        <label>2</label>
    </ligand>
</feature>
<feature type="region of interest" description="DHBP synthase" evidence="18">
    <location>
        <begin position="1"/>
        <end position="206"/>
    </location>
</feature>
<feature type="site" description="Essential for DHBP synthase activity" evidence="18">
    <location>
        <position position="131"/>
    </location>
</feature>
<dbReference type="InterPro" id="IPR017945">
    <property type="entry name" value="DHBP_synth_RibB-like_a/b_dom"/>
</dbReference>
<sequence>MEEPIKLDKIEEAIEAIKNGEVIIVVDDEDRENEGDFICAAECITPQIINFMATHGRGLICCAITEERCNELDLELMVGKNNSLYDTPFTISVDLTGHGCTTGISASDRAKTIKALVDPETKPEELARPGHIFPLKAKKEGVLRRTGHTEASVDLARIAGFRPAGVLVEIMNEDGTMARLPDLRKVADRFNLKLVTIKDLIEYRLKSESLVEKEIEVNMPTEYGNFRLASYKQVLTGESHLALIKGTWEKDEPILVRVHSSCVTGDIFGSFRCDCGDQLHHAMQMVEKEGKGVVLYMNQEGRGIGLTNKLKAYKLQEQGMDTVEANLHLGFKMDQRDYGVGAQILRDLGVGKMRLISNNPKKRAGMMGYGLEIVESVAIEIAPNPHNEKYLETKRDKMGHSILKKK</sequence>
<evidence type="ECO:0000256" key="17">
    <source>
        <dbReference type="ARBA" id="ARBA00049295"/>
    </source>
</evidence>
<dbReference type="InterPro" id="IPR032677">
    <property type="entry name" value="GTP_cyclohydro_II"/>
</dbReference>
<reference evidence="20" key="1">
    <citation type="submission" date="2023-06" db="EMBL/GenBank/DDBJ databases">
        <title>Cytophagales bacterium Strain LB-30, isolated from soil.</title>
        <authorList>
            <person name="Liu B."/>
        </authorList>
    </citation>
    <scope>NUCLEOTIDE SEQUENCE</scope>
    <source>
        <strain evidence="20">LB-30</strain>
    </source>
</reference>